<reference evidence="2 3" key="1">
    <citation type="submission" date="2024-04" db="EMBL/GenBank/DDBJ databases">
        <title>Bacterial endophytes with biocontrol capabilities against important plant pathogens.</title>
        <authorList>
            <person name="Alayande K.A."/>
        </authorList>
    </citation>
    <scope>NUCLEOTIDE SEQUENCE [LARGE SCALE GENOMIC DNA]</scope>
    <source>
        <strain evidence="2 3">KV22</strain>
    </source>
</reference>
<dbReference type="RefSeq" id="WP_341986519.1">
    <property type="nucleotide sequence ID" value="NZ_JBBYHY010000001.1"/>
</dbReference>
<name>A0ABU9JHH0_9GAMM</name>
<accession>A0ABU9JHH0</accession>
<feature type="signal peptide" evidence="1">
    <location>
        <begin position="1"/>
        <end position="38"/>
    </location>
</feature>
<proteinExistence type="predicted"/>
<dbReference type="EMBL" id="JBBYHY010000001">
    <property type="protein sequence ID" value="MEL3952282.1"/>
    <property type="molecule type" value="Genomic_DNA"/>
</dbReference>
<dbReference type="Proteomes" id="UP001455088">
    <property type="component" value="Unassembled WGS sequence"/>
</dbReference>
<evidence type="ECO:0000256" key="1">
    <source>
        <dbReference type="SAM" id="SignalP"/>
    </source>
</evidence>
<keyword evidence="1" id="KW-0732">Signal</keyword>
<dbReference type="Pfam" id="PF06037">
    <property type="entry name" value="DUF922"/>
    <property type="match status" value="1"/>
</dbReference>
<dbReference type="InterPro" id="IPR010321">
    <property type="entry name" value="DUF922"/>
</dbReference>
<feature type="chain" id="PRO_5045570029" evidence="1">
    <location>
        <begin position="39"/>
        <end position="204"/>
    </location>
</feature>
<sequence length="204" mass="22499">MERVVNNQLPHPRSTFRPHALLRGTALVLALIALDAGAAQDLTITYYDVQGDTLQELRASLNAHGPVGKDGVRHHGHVDWYVGWNFDYAPRGAGCRLGKVRMEVRATMVLPRWTGADTAPASLQQEWARYSQALRVHEDGHAAHADQAAEDIQRRFAAVGGGMRCPQLGEELNRIGKAVLDEYAARDKQYDETTEHGATQGARL</sequence>
<gene>
    <name evidence="2" type="ORF">AAE039_01725</name>
</gene>
<comment type="caution">
    <text evidence="2">The sequence shown here is derived from an EMBL/GenBank/DDBJ whole genome shotgun (WGS) entry which is preliminary data.</text>
</comment>
<evidence type="ECO:0000313" key="2">
    <source>
        <dbReference type="EMBL" id="MEL3952282.1"/>
    </source>
</evidence>
<keyword evidence="3" id="KW-1185">Reference proteome</keyword>
<organism evidence="2 3">
    <name type="scientific">Stenotrophomonas bentonitica</name>
    <dbReference type="NCBI Taxonomy" id="1450134"/>
    <lineage>
        <taxon>Bacteria</taxon>
        <taxon>Pseudomonadati</taxon>
        <taxon>Pseudomonadota</taxon>
        <taxon>Gammaproteobacteria</taxon>
        <taxon>Lysobacterales</taxon>
        <taxon>Lysobacteraceae</taxon>
        <taxon>Stenotrophomonas</taxon>
    </lineage>
</organism>
<protein>
    <submittedName>
        <fullName evidence="2">DUF922 domain-containing protein</fullName>
    </submittedName>
</protein>
<evidence type="ECO:0000313" key="3">
    <source>
        <dbReference type="Proteomes" id="UP001455088"/>
    </source>
</evidence>